<dbReference type="GO" id="GO:0005886">
    <property type="term" value="C:plasma membrane"/>
    <property type="evidence" value="ECO:0007669"/>
    <property type="project" value="UniProtKB-SubCell"/>
</dbReference>
<dbReference type="Pfam" id="PF00329">
    <property type="entry name" value="Complex1_30kDa"/>
    <property type="match status" value="1"/>
</dbReference>
<dbReference type="Gene3D" id="3.30.460.80">
    <property type="entry name" value="NADH:ubiquinone oxidoreductase, 30kDa subunit"/>
    <property type="match status" value="1"/>
</dbReference>
<evidence type="ECO:0000256" key="5">
    <source>
        <dbReference type="RuleBase" id="RU003582"/>
    </source>
</evidence>
<gene>
    <name evidence="3" type="primary">nuoC</name>
    <name evidence="8" type="ORF">AXK12_03700</name>
</gene>
<dbReference type="AlphaFoldDB" id="A0A139SP67"/>
<sequence>MPANADILPTLQAQFPQASVRPSADHPALDVPASDLLALMRTLRDTHGYDLLTDVTAVDWGAQRAGRGTGASGSVALSAANAESAAQPRFTAVYHLYSTTAHDYLRVAVACTGDDDAPSVPSVTSLWAAADWHERETYDMFGIRFEGHPDLRRILMWEGYPYYPLRKEFPLAGIETEWPDADVAAETRISVKPAPMAGGPFVASSGTMNLSEAEPRAKDESWNEVSEKPQSPA</sequence>
<keyword evidence="3" id="KW-1003">Cell membrane</keyword>
<dbReference type="GO" id="GO:0048038">
    <property type="term" value="F:quinone binding"/>
    <property type="evidence" value="ECO:0007669"/>
    <property type="project" value="UniProtKB-KW"/>
</dbReference>
<keyword evidence="2 3" id="KW-0813">Transport</keyword>
<keyword evidence="3" id="KW-0472">Membrane</keyword>
<dbReference type="PANTHER" id="PTHR10884">
    <property type="entry name" value="NADH DEHYDROGENASE UBIQUINONE IRON-SULFUR PROTEIN 3"/>
    <property type="match status" value="1"/>
</dbReference>
<dbReference type="STRING" id="1548208.AXK12_03700"/>
<dbReference type="EMBL" id="LSZP01000028">
    <property type="protein sequence ID" value="KXU36251.1"/>
    <property type="molecule type" value="Genomic_DNA"/>
</dbReference>
<comment type="subunit">
    <text evidence="3">NDH-1 is composed of 14 different subunits. Subunits NuoB, C, D, E, F, and G constitute the peripheral sector of the complex.</text>
</comment>
<evidence type="ECO:0000259" key="7">
    <source>
        <dbReference type="Pfam" id="PF00329"/>
    </source>
</evidence>
<organism evidence="8 9">
    <name type="scientific">Cephaloticoccus capnophilus</name>
    <dbReference type="NCBI Taxonomy" id="1548208"/>
    <lineage>
        <taxon>Bacteria</taxon>
        <taxon>Pseudomonadati</taxon>
        <taxon>Verrucomicrobiota</taxon>
        <taxon>Opitutia</taxon>
        <taxon>Opitutales</taxon>
        <taxon>Opitutaceae</taxon>
        <taxon>Cephaloticoccus</taxon>
    </lineage>
</organism>
<feature type="region of interest" description="Disordered" evidence="6">
    <location>
        <begin position="195"/>
        <end position="233"/>
    </location>
</feature>
<keyword evidence="3 5" id="KW-0874">Quinone</keyword>
<comment type="function">
    <text evidence="3">NDH-1 shuttles electrons from NADH, via FMN and iron-sulfur (Fe-S) centers, to quinones in the respiratory chain. The immediate electron acceptor for the enzyme in this species is believed to be ubiquinone. Couples the redox reaction to proton translocation (for every two electrons transferred, four hydrogen ions are translocated across the cytoplasmic membrane), and thus conserves the redox energy in a proton gradient.</text>
</comment>
<comment type="subcellular location">
    <subcellularLocation>
        <location evidence="3">Cell membrane</location>
        <topology evidence="3">Peripheral membrane protein</topology>
        <orientation evidence="3">Cytoplasmic side</orientation>
    </subcellularLocation>
</comment>
<keyword evidence="3 4" id="KW-0520">NAD</keyword>
<keyword evidence="3 4" id="KW-1278">Translocase</keyword>
<keyword evidence="3" id="KW-0830">Ubiquinone</keyword>
<dbReference type="PANTHER" id="PTHR10884:SF14">
    <property type="entry name" value="NADH DEHYDROGENASE [UBIQUINONE] IRON-SULFUR PROTEIN 3, MITOCHONDRIAL"/>
    <property type="match status" value="1"/>
</dbReference>
<evidence type="ECO:0000313" key="9">
    <source>
        <dbReference type="Proteomes" id="UP000071392"/>
    </source>
</evidence>
<dbReference type="HAMAP" id="MF_01357">
    <property type="entry name" value="NDH1_NuoC"/>
    <property type="match status" value="1"/>
</dbReference>
<evidence type="ECO:0000313" key="8">
    <source>
        <dbReference type="EMBL" id="KXU36251.1"/>
    </source>
</evidence>
<evidence type="ECO:0000256" key="3">
    <source>
        <dbReference type="HAMAP-Rule" id="MF_01357"/>
    </source>
</evidence>
<comment type="catalytic activity">
    <reaction evidence="3 5">
        <text>a quinone + NADH + 5 H(+)(in) = a quinol + NAD(+) + 4 H(+)(out)</text>
        <dbReference type="Rhea" id="RHEA:57888"/>
        <dbReference type="ChEBI" id="CHEBI:15378"/>
        <dbReference type="ChEBI" id="CHEBI:24646"/>
        <dbReference type="ChEBI" id="CHEBI:57540"/>
        <dbReference type="ChEBI" id="CHEBI:57945"/>
        <dbReference type="ChEBI" id="CHEBI:132124"/>
    </reaction>
</comment>
<keyword evidence="9" id="KW-1185">Reference proteome</keyword>
<comment type="caution">
    <text evidence="8">The sequence shown here is derived from an EMBL/GenBank/DDBJ whole genome shotgun (WGS) entry which is preliminary data.</text>
</comment>
<dbReference type="InterPro" id="IPR001268">
    <property type="entry name" value="NADH_UbQ_OxRdtase_30kDa_su"/>
</dbReference>
<reference evidence="8 9" key="1">
    <citation type="submission" date="2016-02" db="EMBL/GenBank/DDBJ databases">
        <authorList>
            <person name="Wen L."/>
            <person name="He K."/>
            <person name="Yang H."/>
        </authorList>
    </citation>
    <scope>NUCLEOTIDE SEQUENCE [LARGE SCALE GENOMIC DNA]</scope>
    <source>
        <strain evidence="8 9">CV41</strain>
    </source>
</reference>
<dbReference type="InterPro" id="IPR020396">
    <property type="entry name" value="NADH_UbQ_OxRdtase_CS"/>
</dbReference>
<evidence type="ECO:0000256" key="1">
    <source>
        <dbReference type="ARBA" id="ARBA00007569"/>
    </source>
</evidence>
<feature type="compositionally biased region" description="Basic and acidic residues" evidence="6">
    <location>
        <begin position="213"/>
        <end position="227"/>
    </location>
</feature>
<dbReference type="GO" id="GO:0008137">
    <property type="term" value="F:NADH dehydrogenase (ubiquinone) activity"/>
    <property type="evidence" value="ECO:0007669"/>
    <property type="project" value="InterPro"/>
</dbReference>
<dbReference type="SUPFAM" id="SSF143243">
    <property type="entry name" value="Nqo5-like"/>
    <property type="match status" value="1"/>
</dbReference>
<comment type="similarity">
    <text evidence="1 3 4">Belongs to the complex I 30 kDa subunit family.</text>
</comment>
<dbReference type="InterPro" id="IPR010218">
    <property type="entry name" value="NADH_DH_suC"/>
</dbReference>
<dbReference type="RefSeq" id="WP_068711356.1">
    <property type="nucleotide sequence ID" value="NZ_LSZP01000028.1"/>
</dbReference>
<protein>
    <recommendedName>
        <fullName evidence="3">NADH-quinone oxidoreductase subunit C</fullName>
        <ecNumber evidence="3">7.1.1.-</ecNumber>
    </recommendedName>
    <alternativeName>
        <fullName evidence="3">NADH dehydrogenase I subunit C</fullName>
    </alternativeName>
    <alternativeName>
        <fullName evidence="3">NDH-1 subunit C</fullName>
    </alternativeName>
</protein>
<evidence type="ECO:0000256" key="2">
    <source>
        <dbReference type="ARBA" id="ARBA00022448"/>
    </source>
</evidence>
<accession>A0A139SP67</accession>
<evidence type="ECO:0000256" key="6">
    <source>
        <dbReference type="SAM" id="MobiDB-lite"/>
    </source>
</evidence>
<name>A0A139SP67_9BACT</name>
<dbReference type="PROSITE" id="PS00542">
    <property type="entry name" value="COMPLEX1_30K"/>
    <property type="match status" value="1"/>
</dbReference>
<dbReference type="Proteomes" id="UP000071392">
    <property type="component" value="Unassembled WGS sequence"/>
</dbReference>
<dbReference type="OrthoDB" id="9803286at2"/>
<dbReference type="EC" id="7.1.1.-" evidence="3"/>
<dbReference type="GO" id="GO:0050136">
    <property type="term" value="F:NADH dehydrogenase (quinone) (non-electrogenic) activity"/>
    <property type="evidence" value="ECO:0007669"/>
    <property type="project" value="UniProtKB-UniRule"/>
</dbReference>
<evidence type="ECO:0000256" key="4">
    <source>
        <dbReference type="RuleBase" id="RU003456"/>
    </source>
</evidence>
<proteinExistence type="inferred from homology"/>
<dbReference type="InterPro" id="IPR037232">
    <property type="entry name" value="NADH_quin_OxRdtase_su_C/D-like"/>
</dbReference>
<feature type="domain" description="NADH:ubiquinone oxidoreductase 30kDa subunit" evidence="7">
    <location>
        <begin position="30"/>
        <end position="173"/>
    </location>
</feature>